<dbReference type="EMBL" id="CAXDID020000265">
    <property type="protein sequence ID" value="CAL6067007.1"/>
    <property type="molecule type" value="Genomic_DNA"/>
</dbReference>
<dbReference type="EMBL" id="CATOUU010001157">
    <property type="protein sequence ID" value="CAI9974983.1"/>
    <property type="molecule type" value="Genomic_DNA"/>
</dbReference>
<evidence type="ECO:0000313" key="2">
    <source>
        <dbReference type="EMBL" id="CAL6067007.1"/>
    </source>
</evidence>
<sequence>MSDVSQNQKKVYARSNQAEKLGISLENLQQWFTYYVLPGTTKELCKCKKCNNYDDKTRPKAPQLLTHLQKHYSNEQIKRGYDMNQGQQALTKEQIFAINEAQKIRDIANLLVDKGLPFKLVDSKLFRRLTGIITTRHAIKNYIVERGQEIEQTQFNIYPIIDYELARTAAVLMLDAWQDKQGRKMVCYLLRTELKVHFVGLRTTDESQHSLWLAKQTSDIIKEIENTNRIRVCGTIMDNASTNKASFRLLMGETVPRFANHDKTELDDIKLRGSYHQLVLDGVCSVVQSS</sequence>
<name>A0AA86VRV0_9EUKA</name>
<evidence type="ECO:0000313" key="1">
    <source>
        <dbReference type="EMBL" id="CAI9974983.1"/>
    </source>
</evidence>
<proteinExistence type="predicted"/>
<reference evidence="1" key="1">
    <citation type="submission" date="2023-06" db="EMBL/GenBank/DDBJ databases">
        <authorList>
            <person name="Kurt Z."/>
        </authorList>
    </citation>
    <scope>NUCLEOTIDE SEQUENCE</scope>
</reference>
<organism evidence="1">
    <name type="scientific">Hexamita inflata</name>
    <dbReference type="NCBI Taxonomy" id="28002"/>
    <lineage>
        <taxon>Eukaryota</taxon>
        <taxon>Metamonada</taxon>
        <taxon>Diplomonadida</taxon>
        <taxon>Hexamitidae</taxon>
        <taxon>Hexamitinae</taxon>
        <taxon>Hexamita</taxon>
    </lineage>
</organism>
<dbReference type="Proteomes" id="UP001642409">
    <property type="component" value="Unassembled WGS sequence"/>
</dbReference>
<accession>A0AA86VRV0</accession>
<comment type="caution">
    <text evidence="1">The sequence shown here is derived from an EMBL/GenBank/DDBJ whole genome shotgun (WGS) entry which is preliminary data.</text>
</comment>
<evidence type="ECO:0000313" key="3">
    <source>
        <dbReference type="Proteomes" id="UP001642409"/>
    </source>
</evidence>
<reference evidence="2 3" key="2">
    <citation type="submission" date="2024-07" db="EMBL/GenBank/DDBJ databases">
        <authorList>
            <person name="Akdeniz Z."/>
        </authorList>
    </citation>
    <scope>NUCLEOTIDE SEQUENCE [LARGE SCALE GENOMIC DNA]</scope>
</reference>
<gene>
    <name evidence="2" type="ORF">HINF_LOCUS52819</name>
    <name evidence="1" type="ORF">HINF_LOCUS62628</name>
</gene>
<keyword evidence="3" id="KW-1185">Reference proteome</keyword>
<protein>
    <submittedName>
        <fullName evidence="1">Uncharacterized protein</fullName>
    </submittedName>
</protein>
<dbReference type="AlphaFoldDB" id="A0AA86VRV0"/>